<dbReference type="InParanoid" id="O66527"/>
<feature type="transmembrane region" description="Helical" evidence="5">
    <location>
        <begin position="226"/>
        <end position="243"/>
    </location>
</feature>
<dbReference type="OrthoDB" id="14461at2"/>
<organism evidence="6 7">
    <name type="scientific">Aquifex aeolicus (strain VF5)</name>
    <dbReference type="NCBI Taxonomy" id="224324"/>
    <lineage>
        <taxon>Bacteria</taxon>
        <taxon>Pseudomonadati</taxon>
        <taxon>Aquificota</taxon>
        <taxon>Aquificia</taxon>
        <taxon>Aquificales</taxon>
        <taxon>Aquificaceae</taxon>
        <taxon>Aquifex</taxon>
    </lineage>
</organism>
<keyword evidence="3 5" id="KW-1133">Transmembrane helix</keyword>
<proteinExistence type="inferred from homology"/>
<dbReference type="InterPro" id="IPR002781">
    <property type="entry name" value="TM_pro_TauE-like"/>
</dbReference>
<dbReference type="HOGENOM" id="CLU_1150628_0_0_0"/>
<reference evidence="6 7" key="1">
    <citation type="journal article" date="1998" name="Nature">
        <title>The complete genome of the hyperthermophilic bacterium Aquifex aeolicus.</title>
        <authorList>
            <person name="Deckert G."/>
            <person name="Warren P.V."/>
            <person name="Gaasterland T."/>
            <person name="Young W.G."/>
            <person name="Lenox A.L."/>
            <person name="Graham D.E."/>
            <person name="Overbeek R."/>
            <person name="Snead M.A."/>
            <person name="Keller M."/>
            <person name="Aujay M."/>
            <person name="Huber R."/>
            <person name="Feldman R.A."/>
            <person name="Short J.M."/>
            <person name="Olson G.J."/>
            <person name="Swanson R.V."/>
        </authorList>
    </citation>
    <scope>NUCLEOTIDE SEQUENCE [LARGE SCALE GENOMIC DNA]</scope>
    <source>
        <strain evidence="6 7">VF5</strain>
    </source>
</reference>
<feature type="transmembrane region" description="Helical" evidence="5">
    <location>
        <begin position="124"/>
        <end position="146"/>
    </location>
</feature>
<accession>O66527</accession>
<dbReference type="KEGG" id="aae:aq_127"/>
<dbReference type="PANTHER" id="PTHR43701">
    <property type="entry name" value="MEMBRANE TRANSPORTER PROTEIN MJ0441-RELATED"/>
    <property type="match status" value="1"/>
</dbReference>
<feature type="transmembrane region" description="Helical" evidence="5">
    <location>
        <begin position="39"/>
        <end position="57"/>
    </location>
</feature>
<keyword evidence="2 5" id="KW-0812">Transmembrane</keyword>
<dbReference type="GO" id="GO:0005886">
    <property type="term" value="C:plasma membrane"/>
    <property type="evidence" value="ECO:0007669"/>
    <property type="project" value="UniProtKB-SubCell"/>
</dbReference>
<name>O66527_AQUAE</name>
<feature type="transmembrane region" description="Helical" evidence="5">
    <location>
        <begin position="193"/>
        <end position="214"/>
    </location>
</feature>
<comment type="similarity">
    <text evidence="5">Belongs to the 4-toluene sulfonate uptake permease (TSUP) (TC 2.A.102) family.</text>
</comment>
<feature type="transmembrane region" description="Helical" evidence="5">
    <location>
        <begin position="94"/>
        <end position="112"/>
    </location>
</feature>
<dbReference type="eggNOG" id="COG0730">
    <property type="taxonomic scope" value="Bacteria"/>
</dbReference>
<dbReference type="EnsemblBacteria" id="AAC06499">
    <property type="protein sequence ID" value="AAC06499"/>
    <property type="gene ID" value="aq_127"/>
</dbReference>
<evidence type="ECO:0000256" key="5">
    <source>
        <dbReference type="RuleBase" id="RU363041"/>
    </source>
</evidence>
<keyword evidence="7" id="KW-1185">Reference proteome</keyword>
<keyword evidence="5" id="KW-1003">Cell membrane</keyword>
<evidence type="ECO:0000313" key="7">
    <source>
        <dbReference type="Proteomes" id="UP000000798"/>
    </source>
</evidence>
<evidence type="ECO:0000256" key="1">
    <source>
        <dbReference type="ARBA" id="ARBA00004141"/>
    </source>
</evidence>
<evidence type="ECO:0000256" key="2">
    <source>
        <dbReference type="ARBA" id="ARBA00022692"/>
    </source>
</evidence>
<sequence>MLLSFLVYVLAWAFQAFTGFGAGIFIVGILSLFYEPKTVIVSSTVVNLLGIISMLLFLGKITRPNFKILFPLIAGSVAGIGVSAKLLMEIDREVLKALIGGFVLFLGIYDFLVQTNSLKFRLKASPFVGVFTGFLSGIFAGLIGMGGPPPVVYLNQVCRDLNTYKITLSFFFATNVVFRIIFYLLYGGTEYWSYELILPAFLGAPLGVFAGIYLSRYFTPYFVKRFISLSVLSLGLFLLLEGLKEFSHDFFKHSVIEESPYGGLKSHKTPGN</sequence>
<dbReference type="Proteomes" id="UP000000798">
    <property type="component" value="Chromosome"/>
</dbReference>
<dbReference type="PIR" id="D70312">
    <property type="entry name" value="D70312"/>
</dbReference>
<gene>
    <name evidence="6" type="ordered locus">aq_127</name>
</gene>
<feature type="transmembrane region" description="Helical" evidence="5">
    <location>
        <begin position="7"/>
        <end position="33"/>
    </location>
</feature>
<dbReference type="STRING" id="224324.aq_127"/>
<feature type="transmembrane region" description="Helical" evidence="5">
    <location>
        <begin position="166"/>
        <end position="186"/>
    </location>
</feature>
<evidence type="ECO:0000313" key="6">
    <source>
        <dbReference type="EMBL" id="AAC06499.1"/>
    </source>
</evidence>
<dbReference type="AlphaFoldDB" id="O66527"/>
<keyword evidence="4 5" id="KW-0472">Membrane</keyword>
<dbReference type="PANTHER" id="PTHR43701:SF2">
    <property type="entry name" value="MEMBRANE TRANSPORTER PROTEIN YJNA-RELATED"/>
    <property type="match status" value="1"/>
</dbReference>
<protein>
    <recommendedName>
        <fullName evidence="5">Probable membrane transporter protein</fullName>
    </recommendedName>
</protein>
<dbReference type="EMBL" id="AE000657">
    <property type="protein sequence ID" value="AAC06499.1"/>
    <property type="molecule type" value="Genomic_DNA"/>
</dbReference>
<feature type="transmembrane region" description="Helical" evidence="5">
    <location>
        <begin position="69"/>
        <end position="88"/>
    </location>
</feature>
<evidence type="ECO:0000256" key="3">
    <source>
        <dbReference type="ARBA" id="ARBA00022989"/>
    </source>
</evidence>
<dbReference type="Pfam" id="PF01925">
    <property type="entry name" value="TauE"/>
    <property type="match status" value="1"/>
</dbReference>
<evidence type="ECO:0000256" key="4">
    <source>
        <dbReference type="ARBA" id="ARBA00023136"/>
    </source>
</evidence>
<dbReference type="InterPro" id="IPR051598">
    <property type="entry name" value="TSUP/Inactive_protease-like"/>
</dbReference>
<comment type="subcellular location">
    <subcellularLocation>
        <location evidence="5">Cell membrane</location>
        <topology evidence="5">Multi-pass membrane protein</topology>
    </subcellularLocation>
    <subcellularLocation>
        <location evidence="1">Membrane</location>
        <topology evidence="1">Multi-pass membrane protein</topology>
    </subcellularLocation>
</comment>